<accession>A0A2J6WE49</accession>
<comment type="caution">
    <text evidence="1">The sequence shown here is derived from an EMBL/GenBank/DDBJ whole genome shotgun (WGS) entry which is preliminary data.</text>
</comment>
<evidence type="ECO:0000313" key="2">
    <source>
        <dbReference type="Proteomes" id="UP000237040"/>
    </source>
</evidence>
<organism evidence="1 2">
    <name type="scientific">Caldisericum exile</name>
    <dbReference type="NCBI Taxonomy" id="693075"/>
    <lineage>
        <taxon>Bacteria</taxon>
        <taxon>Pseudomonadati</taxon>
        <taxon>Caldisericota/Cryosericota group</taxon>
        <taxon>Caldisericota</taxon>
        <taxon>Caldisericia</taxon>
        <taxon>Caldisericales</taxon>
        <taxon>Caldisericaceae</taxon>
        <taxon>Caldisericum</taxon>
    </lineage>
</organism>
<dbReference type="AlphaFoldDB" id="A0A2J6WE49"/>
<dbReference type="RefSeq" id="WP_424596693.1">
    <property type="nucleotide sequence ID" value="NZ_JBNATC010000003.1"/>
</dbReference>
<gene>
    <name evidence="1" type="ORF">C0189_03550</name>
</gene>
<protein>
    <recommendedName>
        <fullName evidence="3">Cell division protein FtsQ</fullName>
    </recommendedName>
</protein>
<name>A0A2J6WE49_9BACT</name>
<dbReference type="Proteomes" id="UP000237040">
    <property type="component" value="Unassembled WGS sequence"/>
</dbReference>
<sequence>MKRLVISITVIGLIVFLFLYPIFVLSGNINISSNVPIKAYDLLRKVGPFYLGILPLREMQIKREPFRLEISYYETPLLNIQFKDGIFGLTKSGFLINNGSSSLPVVFANFYSSSYNNVIGDLILYCINNNLLDLIKSFELLDKGIGFVDKNGILIIIGKGDYEFKMKEYLKTLEVLSKDVKNIKSIDLRFNMQAVIIWRENG</sequence>
<evidence type="ECO:0008006" key="3">
    <source>
        <dbReference type="Google" id="ProtNLM"/>
    </source>
</evidence>
<reference evidence="1 2" key="1">
    <citation type="submission" date="2018-01" db="EMBL/GenBank/DDBJ databases">
        <title>Metagenomic assembled genomes from two thermal pools in the Uzon Caldera, Kamchatka, Russia.</title>
        <authorList>
            <person name="Wilkins L."/>
            <person name="Ettinger C."/>
        </authorList>
    </citation>
    <scope>NUCLEOTIDE SEQUENCE [LARGE SCALE GENOMIC DNA]</scope>
    <source>
        <strain evidence="1">ZAV-07</strain>
    </source>
</reference>
<dbReference type="EMBL" id="PNIL01000054">
    <property type="protein sequence ID" value="PMP67216.1"/>
    <property type="molecule type" value="Genomic_DNA"/>
</dbReference>
<evidence type="ECO:0000313" key="1">
    <source>
        <dbReference type="EMBL" id="PMP67216.1"/>
    </source>
</evidence>
<proteinExistence type="predicted"/>